<sequence>MSLKVKLTTLPLVSLGTALVLVTYVTPMATVPRTAADLAAGPVARAWILSSMSVGLAAALLATGVLGDAFGRRRAYAAGLAALAVGALVCAVAQEPVLFVAGRVVEGVGGAAVLACGLAVLAHTFPPGPERVHATSVWGASVGLGIAGGAVLSAALDFGTGWRESYAVTGLLGLLLLVPSRRGIADSAADRPRGIDVPGLGLLVSGITLLVAALTQGRNGIDGVTTVLGVLALVALVAFGVVESRVAAPLVDPDLLRAPRFRAATTGSLVLGAGIIGMASFVPTMAQLGLGSSLWVASLLVVAWAGASVVASILVRHLPHPLEGPYPVAVLLVLVAVGQALGYGLHEGSSPARLVLPMVVSGVATGLLNAVLGREAVASVPPDRAAMGSGANNTARYLGAAVGITLFVTVATHVGGSLVDGWNAAVLVATALTLAGAAVIAVAGRATAPSSAPRGAELPTTGS</sequence>
<dbReference type="InterPro" id="IPR011701">
    <property type="entry name" value="MFS"/>
</dbReference>
<evidence type="ECO:0000259" key="6">
    <source>
        <dbReference type="PROSITE" id="PS50850"/>
    </source>
</evidence>
<dbReference type="InterPro" id="IPR036259">
    <property type="entry name" value="MFS_trans_sf"/>
</dbReference>
<dbReference type="Pfam" id="PF07690">
    <property type="entry name" value="MFS_1"/>
    <property type="match status" value="1"/>
</dbReference>
<dbReference type="Proteomes" id="UP000580910">
    <property type="component" value="Unassembled WGS sequence"/>
</dbReference>
<accession>A0A7W3P9K1</accession>
<feature type="transmembrane region" description="Helical" evidence="5">
    <location>
        <begin position="162"/>
        <end position="178"/>
    </location>
</feature>
<feature type="transmembrane region" description="Helical" evidence="5">
    <location>
        <begin position="294"/>
        <end position="314"/>
    </location>
</feature>
<dbReference type="EMBL" id="JACGXA010000001">
    <property type="protein sequence ID" value="MBA8803745.1"/>
    <property type="molecule type" value="Genomic_DNA"/>
</dbReference>
<evidence type="ECO:0000256" key="5">
    <source>
        <dbReference type="SAM" id="Phobius"/>
    </source>
</evidence>
<feature type="transmembrane region" description="Helical" evidence="5">
    <location>
        <begin position="263"/>
        <end position="282"/>
    </location>
</feature>
<name>A0A7W3P9K1_9ACTN</name>
<comment type="subcellular location">
    <subcellularLocation>
        <location evidence="1">Cell membrane</location>
        <topology evidence="1">Multi-pass membrane protein</topology>
    </subcellularLocation>
</comment>
<keyword evidence="2 5" id="KW-0812">Transmembrane</keyword>
<protein>
    <submittedName>
        <fullName evidence="7">MFS family permease</fullName>
    </submittedName>
</protein>
<reference evidence="7 8" key="1">
    <citation type="submission" date="2020-07" db="EMBL/GenBank/DDBJ databases">
        <title>Sequencing the genomes of 1000 actinobacteria strains.</title>
        <authorList>
            <person name="Klenk H.-P."/>
        </authorList>
    </citation>
    <scope>NUCLEOTIDE SEQUENCE [LARGE SCALE GENOMIC DNA]</scope>
    <source>
        <strain evidence="7 8">DSM 21349</strain>
    </source>
</reference>
<gene>
    <name evidence="7" type="ORF">FB382_002036</name>
</gene>
<feature type="transmembrane region" description="Helical" evidence="5">
    <location>
        <begin position="223"/>
        <end position="242"/>
    </location>
</feature>
<evidence type="ECO:0000256" key="2">
    <source>
        <dbReference type="ARBA" id="ARBA00022692"/>
    </source>
</evidence>
<keyword evidence="3 5" id="KW-1133">Transmembrane helix</keyword>
<comment type="caution">
    <text evidence="7">The sequence shown here is derived from an EMBL/GenBank/DDBJ whole genome shotgun (WGS) entry which is preliminary data.</text>
</comment>
<keyword evidence="4 5" id="KW-0472">Membrane</keyword>
<evidence type="ECO:0000256" key="3">
    <source>
        <dbReference type="ARBA" id="ARBA00022989"/>
    </source>
</evidence>
<feature type="transmembrane region" description="Helical" evidence="5">
    <location>
        <begin position="199"/>
        <end position="217"/>
    </location>
</feature>
<dbReference type="PANTHER" id="PTHR42718:SF49">
    <property type="entry name" value="EXPORT PROTEIN"/>
    <property type="match status" value="1"/>
</dbReference>
<feature type="domain" description="Major facilitator superfamily (MFS) profile" evidence="6">
    <location>
        <begin position="9"/>
        <end position="448"/>
    </location>
</feature>
<dbReference type="InterPro" id="IPR020846">
    <property type="entry name" value="MFS_dom"/>
</dbReference>
<keyword evidence="8" id="KW-1185">Reference proteome</keyword>
<dbReference type="GO" id="GO:0005886">
    <property type="term" value="C:plasma membrane"/>
    <property type="evidence" value="ECO:0007669"/>
    <property type="project" value="UniProtKB-SubCell"/>
</dbReference>
<dbReference type="Gene3D" id="1.20.1250.20">
    <property type="entry name" value="MFS general substrate transporter like domains"/>
    <property type="match status" value="1"/>
</dbReference>
<organism evidence="7 8">
    <name type="scientific">Nocardioides ginsengisegetis</name>
    <dbReference type="NCBI Taxonomy" id="661491"/>
    <lineage>
        <taxon>Bacteria</taxon>
        <taxon>Bacillati</taxon>
        <taxon>Actinomycetota</taxon>
        <taxon>Actinomycetes</taxon>
        <taxon>Propionibacteriales</taxon>
        <taxon>Nocardioidaceae</taxon>
        <taxon>Nocardioides</taxon>
    </lineage>
</organism>
<dbReference type="PROSITE" id="PS50850">
    <property type="entry name" value="MFS"/>
    <property type="match status" value="1"/>
</dbReference>
<dbReference type="PANTHER" id="PTHR42718">
    <property type="entry name" value="MAJOR FACILITATOR SUPERFAMILY MULTIDRUG TRANSPORTER MFSC"/>
    <property type="match status" value="1"/>
</dbReference>
<feature type="transmembrane region" description="Helical" evidence="5">
    <location>
        <begin position="78"/>
        <end position="101"/>
    </location>
</feature>
<evidence type="ECO:0000313" key="7">
    <source>
        <dbReference type="EMBL" id="MBA8803745.1"/>
    </source>
</evidence>
<evidence type="ECO:0000256" key="1">
    <source>
        <dbReference type="ARBA" id="ARBA00004651"/>
    </source>
</evidence>
<dbReference type="SUPFAM" id="SSF103473">
    <property type="entry name" value="MFS general substrate transporter"/>
    <property type="match status" value="1"/>
</dbReference>
<feature type="transmembrane region" description="Helical" evidence="5">
    <location>
        <begin position="107"/>
        <end position="125"/>
    </location>
</feature>
<feature type="transmembrane region" description="Helical" evidence="5">
    <location>
        <begin position="137"/>
        <end position="156"/>
    </location>
</feature>
<evidence type="ECO:0000313" key="8">
    <source>
        <dbReference type="Proteomes" id="UP000580910"/>
    </source>
</evidence>
<feature type="transmembrane region" description="Helical" evidence="5">
    <location>
        <begin position="352"/>
        <end position="373"/>
    </location>
</feature>
<feature type="transmembrane region" description="Helical" evidence="5">
    <location>
        <begin position="7"/>
        <end position="26"/>
    </location>
</feature>
<feature type="transmembrane region" description="Helical" evidence="5">
    <location>
        <begin position="46"/>
        <end position="66"/>
    </location>
</feature>
<evidence type="ECO:0000256" key="4">
    <source>
        <dbReference type="ARBA" id="ARBA00023136"/>
    </source>
</evidence>
<proteinExistence type="predicted"/>
<dbReference type="GO" id="GO:0022857">
    <property type="term" value="F:transmembrane transporter activity"/>
    <property type="evidence" value="ECO:0007669"/>
    <property type="project" value="InterPro"/>
</dbReference>
<feature type="transmembrane region" description="Helical" evidence="5">
    <location>
        <begin position="326"/>
        <end position="346"/>
    </location>
</feature>
<dbReference type="RefSeq" id="WP_182538875.1">
    <property type="nucleotide sequence ID" value="NZ_JACGXA010000001.1"/>
</dbReference>
<dbReference type="AlphaFoldDB" id="A0A7W3P9K1"/>
<feature type="transmembrane region" description="Helical" evidence="5">
    <location>
        <begin position="422"/>
        <end position="444"/>
    </location>
</feature>
<feature type="transmembrane region" description="Helical" evidence="5">
    <location>
        <begin position="394"/>
        <end position="416"/>
    </location>
</feature>